<keyword evidence="2" id="KW-0238">DNA-binding</keyword>
<gene>
    <name evidence="2" type="ORF">D1223_02620</name>
</gene>
<dbReference type="OrthoDB" id="9806994at2"/>
<dbReference type="Proteomes" id="UP000266385">
    <property type="component" value="Unassembled WGS sequence"/>
</dbReference>
<evidence type="ECO:0000313" key="3">
    <source>
        <dbReference type="Proteomes" id="UP000266385"/>
    </source>
</evidence>
<dbReference type="Pfam" id="PF12728">
    <property type="entry name" value="HTH_17"/>
    <property type="match status" value="1"/>
</dbReference>
<evidence type="ECO:0000313" key="2">
    <source>
        <dbReference type="EMBL" id="RIJ32759.1"/>
    </source>
</evidence>
<accession>A0A399RRU7</accession>
<organism evidence="2 3">
    <name type="scientific">Henriciella mobilis</name>
    <dbReference type="NCBI Taxonomy" id="2305467"/>
    <lineage>
        <taxon>Bacteria</taxon>
        <taxon>Pseudomonadati</taxon>
        <taxon>Pseudomonadota</taxon>
        <taxon>Alphaproteobacteria</taxon>
        <taxon>Hyphomonadales</taxon>
        <taxon>Hyphomonadaceae</taxon>
        <taxon>Henriciella</taxon>
    </lineage>
</organism>
<dbReference type="GO" id="GO:0003677">
    <property type="term" value="F:DNA binding"/>
    <property type="evidence" value="ECO:0007669"/>
    <property type="project" value="UniProtKB-KW"/>
</dbReference>
<name>A0A399RRU7_9PROT</name>
<dbReference type="RefSeq" id="WP_112062485.1">
    <property type="nucleotide sequence ID" value="NZ_QWFX01000005.1"/>
</dbReference>
<keyword evidence="3" id="KW-1185">Reference proteome</keyword>
<protein>
    <submittedName>
        <fullName evidence="2">DNA-binding protein</fullName>
    </submittedName>
</protein>
<evidence type="ECO:0000259" key="1">
    <source>
        <dbReference type="Pfam" id="PF12728"/>
    </source>
</evidence>
<dbReference type="AlphaFoldDB" id="A0A399RRU7"/>
<dbReference type="InterPro" id="IPR041657">
    <property type="entry name" value="HTH_17"/>
</dbReference>
<reference evidence="2 3" key="1">
    <citation type="submission" date="2018-08" db="EMBL/GenBank/DDBJ databases">
        <title>Henriciella mobilis sp. nov., isolated from seawater.</title>
        <authorList>
            <person name="Cheng H."/>
            <person name="Wu Y.-H."/>
            <person name="Xu X.-W."/>
            <person name="Guo L.-L."/>
        </authorList>
    </citation>
    <scope>NUCLEOTIDE SEQUENCE [LARGE SCALE GENOMIC DNA]</scope>
    <source>
        <strain evidence="2 3">JN25</strain>
    </source>
</reference>
<dbReference type="SUPFAM" id="SSF46955">
    <property type="entry name" value="Putative DNA-binding domain"/>
    <property type="match status" value="1"/>
</dbReference>
<dbReference type="InterPro" id="IPR009061">
    <property type="entry name" value="DNA-bd_dom_put_sf"/>
</dbReference>
<sequence>MSDADTTAPQAANDNDLFNVVEAANFLRLKRSTLDHYRCEGRGPIYRKHGARVFYTRASLMAWSERQMFSSTSTRVEKKK</sequence>
<feature type="domain" description="Helix-turn-helix" evidence="1">
    <location>
        <begin position="18"/>
        <end position="67"/>
    </location>
</feature>
<dbReference type="EMBL" id="QWFX01000005">
    <property type="protein sequence ID" value="RIJ32759.1"/>
    <property type="molecule type" value="Genomic_DNA"/>
</dbReference>
<comment type="caution">
    <text evidence="2">The sequence shown here is derived from an EMBL/GenBank/DDBJ whole genome shotgun (WGS) entry which is preliminary data.</text>
</comment>
<proteinExistence type="predicted"/>
<dbReference type="GeneID" id="92499721"/>